<dbReference type="EMBL" id="JAIVFL010000001">
    <property type="protein sequence ID" value="MCI4675762.1"/>
    <property type="molecule type" value="Genomic_DNA"/>
</dbReference>
<evidence type="ECO:0000313" key="2">
    <source>
        <dbReference type="EMBL" id="MCI4675762.1"/>
    </source>
</evidence>
<protein>
    <recommendedName>
        <fullName evidence="4">Lipoprotein</fullName>
    </recommendedName>
</protein>
<name>A0ABS9YWY0_9MYCO</name>
<gene>
    <name evidence="2" type="ORF">K9U37_13085</name>
</gene>
<dbReference type="Proteomes" id="UP001139068">
    <property type="component" value="Unassembled WGS sequence"/>
</dbReference>
<reference evidence="2" key="1">
    <citation type="journal article" date="2022" name="ISME J.">
        <title>Identification of active gaseous-alkane degraders at natural gas seeps.</title>
        <authorList>
            <person name="Farhan Ul Haque M."/>
            <person name="Hernandez M."/>
            <person name="Crombie A.T."/>
            <person name="Murrell J.C."/>
        </authorList>
    </citation>
    <scope>NUCLEOTIDE SEQUENCE</scope>
    <source>
        <strain evidence="2">ANDR5</strain>
    </source>
</reference>
<evidence type="ECO:0000313" key="3">
    <source>
        <dbReference type="Proteomes" id="UP001139068"/>
    </source>
</evidence>
<evidence type="ECO:0008006" key="4">
    <source>
        <dbReference type="Google" id="ProtNLM"/>
    </source>
</evidence>
<feature type="signal peptide" evidence="1">
    <location>
        <begin position="1"/>
        <end position="27"/>
    </location>
</feature>
<accession>A0ABS9YWY0</accession>
<proteinExistence type="predicted"/>
<keyword evidence="1" id="KW-0732">Signal</keyword>
<evidence type="ECO:0000256" key="1">
    <source>
        <dbReference type="SAM" id="SignalP"/>
    </source>
</evidence>
<keyword evidence="3" id="KW-1185">Reference proteome</keyword>
<comment type="caution">
    <text evidence="2">The sequence shown here is derived from an EMBL/GenBank/DDBJ whole genome shotgun (WGS) entry which is preliminary data.</text>
</comment>
<feature type="chain" id="PRO_5045135956" description="Lipoprotein" evidence="1">
    <location>
        <begin position="28"/>
        <end position="156"/>
    </location>
</feature>
<sequence length="156" mass="16156">MVRSNNMVVAAALAAGFLVLAAGVASADPSTPAPAPPVMPRTAMDQAGTYAIGTDIVAGTYVSAGPVEGDKCYWKRVGGDDGKTTLDNAMSAKPQVVWIDPTDTAFKTNGCQPWHLTDAPPPGDTPPWLSQLQLRHYLDVLNGLAGQSGNGQLPPS</sequence>
<organism evidence="2 3">
    <name type="scientific">Candidatus Mycolicibacterium alkanivorans</name>
    <dbReference type="NCBI Taxonomy" id="2954114"/>
    <lineage>
        <taxon>Bacteria</taxon>
        <taxon>Bacillati</taxon>
        <taxon>Actinomycetota</taxon>
        <taxon>Actinomycetes</taxon>
        <taxon>Mycobacteriales</taxon>
        <taxon>Mycobacteriaceae</taxon>
        <taxon>Mycolicibacterium</taxon>
    </lineage>
</organism>